<dbReference type="EMBL" id="JACGWL010000014">
    <property type="protein sequence ID" value="KAK4387746.1"/>
    <property type="molecule type" value="Genomic_DNA"/>
</dbReference>
<dbReference type="CDD" id="cd01650">
    <property type="entry name" value="RT_nLTR_like"/>
    <property type="match status" value="1"/>
</dbReference>
<evidence type="ECO:0000313" key="4">
    <source>
        <dbReference type="Proteomes" id="UP001289374"/>
    </source>
</evidence>
<reference evidence="3" key="2">
    <citation type="journal article" date="2024" name="Plant">
        <title>Genomic evolution and insights into agronomic trait innovations of Sesamum species.</title>
        <authorList>
            <person name="Miao H."/>
            <person name="Wang L."/>
            <person name="Qu L."/>
            <person name="Liu H."/>
            <person name="Sun Y."/>
            <person name="Le M."/>
            <person name="Wang Q."/>
            <person name="Wei S."/>
            <person name="Zheng Y."/>
            <person name="Lin W."/>
            <person name="Duan Y."/>
            <person name="Cao H."/>
            <person name="Xiong S."/>
            <person name="Wang X."/>
            <person name="Wei L."/>
            <person name="Li C."/>
            <person name="Ma Q."/>
            <person name="Ju M."/>
            <person name="Zhao R."/>
            <person name="Li G."/>
            <person name="Mu C."/>
            <person name="Tian Q."/>
            <person name="Mei H."/>
            <person name="Zhang T."/>
            <person name="Gao T."/>
            <person name="Zhang H."/>
        </authorList>
    </citation>
    <scope>NUCLEOTIDE SEQUENCE</scope>
    <source>
        <strain evidence="3">K16</strain>
    </source>
</reference>
<dbReference type="InterPro" id="IPR000477">
    <property type="entry name" value="RT_dom"/>
</dbReference>
<organism evidence="3 4">
    <name type="scientific">Sesamum angolense</name>
    <dbReference type="NCBI Taxonomy" id="2727404"/>
    <lineage>
        <taxon>Eukaryota</taxon>
        <taxon>Viridiplantae</taxon>
        <taxon>Streptophyta</taxon>
        <taxon>Embryophyta</taxon>
        <taxon>Tracheophyta</taxon>
        <taxon>Spermatophyta</taxon>
        <taxon>Magnoliopsida</taxon>
        <taxon>eudicotyledons</taxon>
        <taxon>Gunneridae</taxon>
        <taxon>Pentapetalae</taxon>
        <taxon>asterids</taxon>
        <taxon>lamiids</taxon>
        <taxon>Lamiales</taxon>
        <taxon>Pedaliaceae</taxon>
        <taxon>Sesamum</taxon>
    </lineage>
</organism>
<dbReference type="SUPFAM" id="SSF56672">
    <property type="entry name" value="DNA/RNA polymerases"/>
    <property type="match status" value="1"/>
</dbReference>
<feature type="domain" description="Reverse transcriptase zinc-binding" evidence="2">
    <location>
        <begin position="509"/>
        <end position="579"/>
    </location>
</feature>
<dbReference type="AlphaFoldDB" id="A0AAE1W6N4"/>
<evidence type="ECO:0000259" key="1">
    <source>
        <dbReference type="Pfam" id="PF00078"/>
    </source>
</evidence>
<sequence length="674" mass="76271">MKRQFGGNGVKHCGSARGIEIRVLSIGKRATISEPTLFPEFAIQEVLGYASMWEDLLQPFTVPEVTKALFHMAPLKSPGPDGMSPIFFQKFWSIVNTDVVTCVLNLLNSHVMPPTLNATNIVLIPKCKHPEHLSQFRPISLCNVVYKIASKAIANRMKPILDKIISPSQSAFVPGRLISDNILLAFELNHFINSKSQGKQGWMALKLDVSKAYDKVEWSFLEQNGEQEGRIRGLTVCRGAPSISHLLFADDTLIFCQASPESSLSIRAILETYRSALGQEINFSKSSVAFSKNKEEEVCHVITAELTIRSENKMELYLGLPTRISRSKRDLFATIRDSIWRKITGWNEKLLSQARNEVLIKSVIQAVPTYAMGCFLLPITLLKEIQGIIGRFWWGNRGKHKIHWLSWNRLCESKLVGGLGFRQLHLFNLAMLAKHWWCLLLYLESLLSRVLKARYFPTGDVFSATLGSRPSFTWRSIMAAQPLFRAGCSTYHLACSLEDLPCSSSVQLKEHTWWRKLWQGKIPSKIKVFVWRACLNALPTGKSLSKRLPGFSAPCPFCQHCEEDVLHSLVLCPFARQVWGLAPFHLPIAQPGFVGFREWLLAGSTRMDDSEFQLFMCLCWSIWWCRNEMAMRGRCLDPSQVVCFASQYLLSYLSQIVVDVVRDAPKSLKGIVLL</sequence>
<name>A0AAE1W6N4_9LAMI</name>
<dbReference type="Pfam" id="PF13966">
    <property type="entry name" value="zf-RVT"/>
    <property type="match status" value="1"/>
</dbReference>
<evidence type="ECO:0000259" key="2">
    <source>
        <dbReference type="Pfam" id="PF13966"/>
    </source>
</evidence>
<evidence type="ECO:0000313" key="3">
    <source>
        <dbReference type="EMBL" id="KAK4387746.1"/>
    </source>
</evidence>
<dbReference type="PANTHER" id="PTHR33116:SF86">
    <property type="entry name" value="REVERSE TRANSCRIPTASE DOMAIN-CONTAINING PROTEIN"/>
    <property type="match status" value="1"/>
</dbReference>
<dbReference type="Pfam" id="PF00078">
    <property type="entry name" value="RVT_1"/>
    <property type="match status" value="1"/>
</dbReference>
<proteinExistence type="predicted"/>
<dbReference type="PANTHER" id="PTHR33116">
    <property type="entry name" value="REVERSE TRANSCRIPTASE ZINC-BINDING DOMAIN-CONTAINING PROTEIN-RELATED-RELATED"/>
    <property type="match status" value="1"/>
</dbReference>
<reference evidence="3" key="1">
    <citation type="submission" date="2020-06" db="EMBL/GenBank/DDBJ databases">
        <authorList>
            <person name="Li T."/>
            <person name="Hu X."/>
            <person name="Zhang T."/>
            <person name="Song X."/>
            <person name="Zhang H."/>
            <person name="Dai N."/>
            <person name="Sheng W."/>
            <person name="Hou X."/>
            <person name="Wei L."/>
        </authorList>
    </citation>
    <scope>NUCLEOTIDE SEQUENCE</scope>
    <source>
        <strain evidence="3">K16</strain>
        <tissue evidence="3">Leaf</tissue>
    </source>
</reference>
<protein>
    <submittedName>
        <fullName evidence="3">Mitochondrial protein</fullName>
    </submittedName>
</protein>
<accession>A0AAE1W6N4</accession>
<keyword evidence="4" id="KW-1185">Reference proteome</keyword>
<dbReference type="InterPro" id="IPR026960">
    <property type="entry name" value="RVT-Znf"/>
</dbReference>
<feature type="domain" description="Reverse transcriptase" evidence="1">
    <location>
        <begin position="128"/>
        <end position="222"/>
    </location>
</feature>
<dbReference type="Proteomes" id="UP001289374">
    <property type="component" value="Unassembled WGS sequence"/>
</dbReference>
<comment type="caution">
    <text evidence="3">The sequence shown here is derived from an EMBL/GenBank/DDBJ whole genome shotgun (WGS) entry which is preliminary data.</text>
</comment>
<dbReference type="InterPro" id="IPR043502">
    <property type="entry name" value="DNA/RNA_pol_sf"/>
</dbReference>
<gene>
    <name evidence="3" type="ORF">Sango_2381200</name>
</gene>